<evidence type="ECO:0000256" key="2">
    <source>
        <dbReference type="ARBA" id="ARBA00023315"/>
    </source>
</evidence>
<dbReference type="PROSITE" id="PS51186">
    <property type="entry name" value="GNAT"/>
    <property type="match status" value="1"/>
</dbReference>
<evidence type="ECO:0000313" key="4">
    <source>
        <dbReference type="EMBL" id="ABG50912.1"/>
    </source>
</evidence>
<sequence>MKIRNAEAKDLTVIVKIYNSSIPSRIATGDLELISIENRISWYQEHSPDSRPILVVELDGQVIAWLSFQSFYDRPAYQATAEISIYVAPEYKGQGIGKKLLSEAIYRSPQLGIKTLLGFIFAHNIPSLSLFNKFGFQHWGYLPKVADLDGIKGDLVILGLHVLEVKNKNKSEQGNSPS</sequence>
<dbReference type="Pfam" id="PF00583">
    <property type="entry name" value="Acetyltransf_1"/>
    <property type="match status" value="1"/>
</dbReference>
<dbReference type="eggNOG" id="COG1247">
    <property type="taxonomic scope" value="Bacteria"/>
</dbReference>
<feature type="domain" description="N-acetyltransferase" evidence="3">
    <location>
        <begin position="1"/>
        <end position="169"/>
    </location>
</feature>
<reference evidence="4" key="1">
    <citation type="submission" date="2006-06" db="EMBL/GenBank/DDBJ databases">
        <title>Complete sequence of Trichodesmium erythraeum IMS101.</title>
        <authorList>
            <consortium name="US DOE Joint Genome Institute"/>
            <person name="Copeland A."/>
            <person name="Lucas S."/>
            <person name="Lapidus A."/>
            <person name="Barry K."/>
            <person name="Detter J.C."/>
            <person name="Glavina del Rio T."/>
            <person name="Hammon N."/>
            <person name="Israni S."/>
            <person name="Dalin E."/>
            <person name="Tice H."/>
            <person name="Pitluck S."/>
            <person name="Kiss H."/>
            <person name="Munk A.C."/>
            <person name="Brettin T."/>
            <person name="Bruce D."/>
            <person name="Han C."/>
            <person name="Tapia R."/>
            <person name="Gilna P."/>
            <person name="Schmutz J."/>
            <person name="Larimer F."/>
            <person name="Land M."/>
            <person name="Hauser L."/>
            <person name="Kyrpides N."/>
            <person name="Kim E."/>
            <person name="Richardson P."/>
        </authorList>
    </citation>
    <scope>NUCLEOTIDE SEQUENCE [LARGE SCALE GENOMIC DNA]</scope>
    <source>
        <strain evidence="4">IMS101</strain>
    </source>
</reference>
<evidence type="ECO:0000259" key="3">
    <source>
        <dbReference type="PROSITE" id="PS51186"/>
    </source>
</evidence>
<dbReference type="OrthoDB" id="9798006at2"/>
<dbReference type="RefSeq" id="WP_011611287.1">
    <property type="nucleotide sequence ID" value="NC_008312.1"/>
</dbReference>
<gene>
    <name evidence="4" type="ordered locus">Tery_1638</name>
</gene>
<dbReference type="PANTHER" id="PTHR43072">
    <property type="entry name" value="N-ACETYLTRANSFERASE"/>
    <property type="match status" value="1"/>
</dbReference>
<proteinExistence type="predicted"/>
<dbReference type="PANTHER" id="PTHR43072:SF23">
    <property type="entry name" value="UPF0039 PROTEIN C11D3.02C"/>
    <property type="match status" value="1"/>
</dbReference>
<accession>Q115B2</accession>
<dbReference type="KEGG" id="ter:Tery_1638"/>
<dbReference type="HOGENOM" id="CLU_013985_4_3_3"/>
<dbReference type="GO" id="GO:0016747">
    <property type="term" value="F:acyltransferase activity, transferring groups other than amino-acyl groups"/>
    <property type="evidence" value="ECO:0007669"/>
    <property type="project" value="InterPro"/>
</dbReference>
<keyword evidence="2" id="KW-0012">Acyltransferase</keyword>
<dbReference type="CDD" id="cd04301">
    <property type="entry name" value="NAT_SF"/>
    <property type="match status" value="1"/>
</dbReference>
<dbReference type="EMBL" id="CP000393">
    <property type="protein sequence ID" value="ABG50912.1"/>
    <property type="molecule type" value="Genomic_DNA"/>
</dbReference>
<organism evidence="4">
    <name type="scientific">Trichodesmium erythraeum (strain IMS101)</name>
    <dbReference type="NCBI Taxonomy" id="203124"/>
    <lineage>
        <taxon>Bacteria</taxon>
        <taxon>Bacillati</taxon>
        <taxon>Cyanobacteriota</taxon>
        <taxon>Cyanophyceae</taxon>
        <taxon>Oscillatoriophycideae</taxon>
        <taxon>Oscillatoriales</taxon>
        <taxon>Microcoleaceae</taxon>
        <taxon>Trichodesmium</taxon>
    </lineage>
</organism>
<dbReference type="SUPFAM" id="SSF55729">
    <property type="entry name" value="Acyl-CoA N-acyltransferases (Nat)"/>
    <property type="match status" value="1"/>
</dbReference>
<name>Q115B2_TRIEI</name>
<evidence type="ECO:0000256" key="1">
    <source>
        <dbReference type="ARBA" id="ARBA00022679"/>
    </source>
</evidence>
<dbReference type="AlphaFoldDB" id="Q115B2"/>
<keyword evidence="1 4" id="KW-0808">Transferase</keyword>
<protein>
    <submittedName>
        <fullName evidence="4">GCN5-related N-acetyltransferase</fullName>
    </submittedName>
</protein>
<dbReference type="Gene3D" id="3.40.630.30">
    <property type="match status" value="1"/>
</dbReference>
<dbReference type="InterPro" id="IPR000182">
    <property type="entry name" value="GNAT_dom"/>
</dbReference>
<dbReference type="InterPro" id="IPR016181">
    <property type="entry name" value="Acyl_CoA_acyltransferase"/>
</dbReference>